<dbReference type="InterPro" id="IPR002347">
    <property type="entry name" value="SDR_fam"/>
</dbReference>
<dbReference type="EMBL" id="JAXLQG010000003">
    <property type="protein sequence ID" value="KAK5541969.1"/>
    <property type="molecule type" value="Genomic_DNA"/>
</dbReference>
<reference evidence="4 5" key="1">
    <citation type="submission" date="2023-06" db="EMBL/GenBank/DDBJ databases">
        <title>Black Yeasts Isolated from many extreme environments.</title>
        <authorList>
            <person name="Coleine C."/>
            <person name="Stajich J.E."/>
            <person name="Selbmann L."/>
        </authorList>
    </citation>
    <scope>NUCLEOTIDE SEQUENCE [LARGE SCALE GENOMIC DNA]</scope>
    <source>
        <strain evidence="4 5">CCFEE 5887</strain>
    </source>
</reference>
<evidence type="ECO:0000313" key="5">
    <source>
        <dbReference type="Proteomes" id="UP001345827"/>
    </source>
</evidence>
<evidence type="ECO:0000256" key="3">
    <source>
        <dbReference type="ARBA" id="ARBA00023002"/>
    </source>
</evidence>
<dbReference type="GO" id="GO:0016491">
    <property type="term" value="F:oxidoreductase activity"/>
    <property type="evidence" value="ECO:0007669"/>
    <property type="project" value="UniProtKB-KW"/>
</dbReference>
<dbReference type="PANTHER" id="PTHR43618:SF13">
    <property type="entry name" value="CHAIN DEHYDROGENASE, PUTATIVE (AFU_ORTHOLOGUE AFUA_1G17650)-RELATED"/>
    <property type="match status" value="1"/>
</dbReference>
<dbReference type="PANTHER" id="PTHR43618">
    <property type="entry name" value="7-ALPHA-HYDROXYSTEROID DEHYDROGENASE"/>
    <property type="match status" value="1"/>
</dbReference>
<comment type="similarity">
    <text evidence="1">Belongs to the short-chain dehydrogenases/reductases (SDR) family.</text>
</comment>
<protein>
    <recommendedName>
        <fullName evidence="6">Granaticin polyketide synthase ketoacyl reductase 2</fullName>
    </recommendedName>
</protein>
<dbReference type="PRINTS" id="PR00081">
    <property type="entry name" value="GDHRDH"/>
</dbReference>
<dbReference type="Pfam" id="PF00106">
    <property type="entry name" value="adh_short"/>
    <property type="match status" value="1"/>
</dbReference>
<organism evidence="4 5">
    <name type="scientific">Vermiconidia calcicola</name>
    <dbReference type="NCBI Taxonomy" id="1690605"/>
    <lineage>
        <taxon>Eukaryota</taxon>
        <taxon>Fungi</taxon>
        <taxon>Dikarya</taxon>
        <taxon>Ascomycota</taxon>
        <taxon>Pezizomycotina</taxon>
        <taxon>Dothideomycetes</taxon>
        <taxon>Dothideomycetidae</taxon>
        <taxon>Mycosphaerellales</taxon>
        <taxon>Extremaceae</taxon>
        <taxon>Vermiconidia</taxon>
    </lineage>
</organism>
<keyword evidence="5" id="KW-1185">Reference proteome</keyword>
<keyword evidence="3" id="KW-0560">Oxidoreductase</keyword>
<comment type="caution">
    <text evidence="4">The sequence shown here is derived from an EMBL/GenBank/DDBJ whole genome shotgun (WGS) entry which is preliminary data.</text>
</comment>
<evidence type="ECO:0000256" key="2">
    <source>
        <dbReference type="ARBA" id="ARBA00022857"/>
    </source>
</evidence>
<dbReference type="CDD" id="cd05233">
    <property type="entry name" value="SDR_c"/>
    <property type="match status" value="1"/>
</dbReference>
<sequence length="261" mass="28104">MSSLANKVALITGGSAGLGAATARALAALQMRVVINYSSNEKRAQKTLDELHQISSGHSGTNPPDKSKKQHILLKADVSSRTEIDKLVDVAVSEMGQVDVVFSNHGWTKATTFRDLSDNIVDEDWDKCFNMNVKSHLYLMEASRKHLEKTEGTFIMTSTVAGVIPAGSSLAYAVTKAAQIHLMKCLAVIASPKIRVNCVSPGMMITDWSLSFPEARREATRKSTKLCRLATVEDVAQQVCCFAMSQSVTGANAIIDAGSSL</sequence>
<dbReference type="Proteomes" id="UP001345827">
    <property type="component" value="Unassembled WGS sequence"/>
</dbReference>
<name>A0AAV9QHC4_9PEZI</name>
<evidence type="ECO:0000256" key="1">
    <source>
        <dbReference type="ARBA" id="ARBA00006484"/>
    </source>
</evidence>
<accession>A0AAV9QHC4</accession>
<gene>
    <name evidence="4" type="ORF">LTR25_001854</name>
</gene>
<dbReference type="InterPro" id="IPR036291">
    <property type="entry name" value="NAD(P)-bd_dom_sf"/>
</dbReference>
<dbReference type="SUPFAM" id="SSF51735">
    <property type="entry name" value="NAD(P)-binding Rossmann-fold domains"/>
    <property type="match status" value="1"/>
</dbReference>
<proteinExistence type="inferred from homology"/>
<evidence type="ECO:0000313" key="4">
    <source>
        <dbReference type="EMBL" id="KAK5541969.1"/>
    </source>
</evidence>
<dbReference type="InterPro" id="IPR052178">
    <property type="entry name" value="Sec_Metab_Biosynth_SDR"/>
</dbReference>
<dbReference type="Gene3D" id="3.40.50.720">
    <property type="entry name" value="NAD(P)-binding Rossmann-like Domain"/>
    <property type="match status" value="1"/>
</dbReference>
<evidence type="ECO:0008006" key="6">
    <source>
        <dbReference type="Google" id="ProtNLM"/>
    </source>
</evidence>
<dbReference type="AlphaFoldDB" id="A0AAV9QHC4"/>
<keyword evidence="2" id="KW-0521">NADP</keyword>